<dbReference type="EC" id="6.1.1.9" evidence="1"/>
<dbReference type="Pfam" id="PF00133">
    <property type="entry name" value="tRNA-synt_1"/>
    <property type="match status" value="1"/>
</dbReference>
<dbReference type="GO" id="GO:0005524">
    <property type="term" value="F:ATP binding"/>
    <property type="evidence" value="ECO:0007669"/>
    <property type="project" value="UniProtKB-KW"/>
</dbReference>
<evidence type="ECO:0000256" key="6">
    <source>
        <dbReference type="ARBA" id="ARBA00023146"/>
    </source>
</evidence>
<dbReference type="SUPFAM" id="SSF52374">
    <property type="entry name" value="Nucleotidylyl transferase"/>
    <property type="match status" value="1"/>
</dbReference>
<dbReference type="InterPro" id="IPR014729">
    <property type="entry name" value="Rossmann-like_a/b/a_fold"/>
</dbReference>
<proteinExistence type="predicted"/>
<dbReference type="EMBL" id="BARV01038681">
    <property type="protein sequence ID" value="GAI49921.1"/>
    <property type="molecule type" value="Genomic_DNA"/>
</dbReference>
<evidence type="ECO:0000256" key="4">
    <source>
        <dbReference type="ARBA" id="ARBA00022840"/>
    </source>
</evidence>
<keyword evidence="5" id="KW-0648">Protein biosynthesis</keyword>
<dbReference type="InterPro" id="IPR001412">
    <property type="entry name" value="aa-tRNA-synth_I_CS"/>
</dbReference>
<name>X1Q5A6_9ZZZZ</name>
<keyword evidence="4" id="KW-0067">ATP-binding</keyword>
<evidence type="ECO:0000256" key="1">
    <source>
        <dbReference type="ARBA" id="ARBA00013169"/>
    </source>
</evidence>
<feature type="domain" description="Aminoacyl-tRNA synthetase class Ia" evidence="8">
    <location>
        <begin position="23"/>
        <end position="108"/>
    </location>
</feature>
<gene>
    <name evidence="9" type="ORF">S06H3_59517</name>
</gene>
<feature type="non-terminal residue" evidence="9">
    <location>
        <position position="113"/>
    </location>
</feature>
<keyword evidence="6" id="KW-0030">Aminoacyl-tRNA synthetase</keyword>
<dbReference type="GO" id="GO:0005829">
    <property type="term" value="C:cytosol"/>
    <property type="evidence" value="ECO:0007669"/>
    <property type="project" value="TreeGrafter"/>
</dbReference>
<evidence type="ECO:0000313" key="9">
    <source>
        <dbReference type="EMBL" id="GAI49921.1"/>
    </source>
</evidence>
<reference evidence="9" key="1">
    <citation type="journal article" date="2014" name="Front. Microbiol.">
        <title>High frequency of phylogenetically diverse reductive dehalogenase-homologous genes in deep subseafloor sedimentary metagenomes.</title>
        <authorList>
            <person name="Kawai M."/>
            <person name="Futagami T."/>
            <person name="Toyoda A."/>
            <person name="Takaki Y."/>
            <person name="Nishi S."/>
            <person name="Hori S."/>
            <person name="Arai W."/>
            <person name="Tsubouchi T."/>
            <person name="Morono Y."/>
            <person name="Uchiyama I."/>
            <person name="Ito T."/>
            <person name="Fujiyama A."/>
            <person name="Inagaki F."/>
            <person name="Takami H."/>
        </authorList>
    </citation>
    <scope>NUCLEOTIDE SEQUENCE</scope>
    <source>
        <strain evidence="9">Expedition CK06-06</strain>
    </source>
</reference>
<dbReference type="PANTHER" id="PTHR11946">
    <property type="entry name" value="VALYL-TRNA SYNTHETASES"/>
    <property type="match status" value="1"/>
</dbReference>
<organism evidence="9">
    <name type="scientific">marine sediment metagenome</name>
    <dbReference type="NCBI Taxonomy" id="412755"/>
    <lineage>
        <taxon>unclassified sequences</taxon>
        <taxon>metagenomes</taxon>
        <taxon>ecological metagenomes</taxon>
    </lineage>
</organism>
<keyword evidence="3" id="KW-0547">Nucleotide-binding</keyword>
<evidence type="ECO:0000256" key="3">
    <source>
        <dbReference type="ARBA" id="ARBA00022741"/>
    </source>
</evidence>
<evidence type="ECO:0000256" key="7">
    <source>
        <dbReference type="ARBA" id="ARBA00029936"/>
    </source>
</evidence>
<evidence type="ECO:0000259" key="8">
    <source>
        <dbReference type="Pfam" id="PF00133"/>
    </source>
</evidence>
<evidence type="ECO:0000256" key="5">
    <source>
        <dbReference type="ARBA" id="ARBA00022917"/>
    </source>
</evidence>
<dbReference type="GO" id="GO:0006438">
    <property type="term" value="P:valyl-tRNA aminoacylation"/>
    <property type="evidence" value="ECO:0007669"/>
    <property type="project" value="InterPro"/>
</dbReference>
<dbReference type="InterPro" id="IPR002300">
    <property type="entry name" value="aa-tRNA-synth_Ia"/>
</dbReference>
<protein>
    <recommendedName>
        <fullName evidence="1">valine--tRNA ligase</fullName>
        <ecNumber evidence="1">6.1.1.9</ecNumber>
    </recommendedName>
    <alternativeName>
        <fullName evidence="7">Valyl-tRNA synthetase</fullName>
    </alternativeName>
</protein>
<accession>X1Q5A6</accession>
<dbReference type="InterPro" id="IPR002303">
    <property type="entry name" value="Valyl-tRNA_ligase"/>
</dbReference>
<keyword evidence="2" id="KW-0436">Ligase</keyword>
<dbReference type="Gene3D" id="3.40.50.620">
    <property type="entry name" value="HUPs"/>
    <property type="match status" value="1"/>
</dbReference>
<dbReference type="PANTHER" id="PTHR11946:SF93">
    <property type="entry name" value="VALINE--TRNA LIGASE, CHLOROPLASTIC_MITOCHONDRIAL 2"/>
    <property type="match status" value="1"/>
</dbReference>
<dbReference type="AlphaFoldDB" id="X1Q5A6"/>
<comment type="caution">
    <text evidence="9">The sequence shown here is derived from an EMBL/GenBank/DDBJ whole genome shotgun (WGS) entry which is preliminary data.</text>
</comment>
<sequence length="113" mass="13050">MTKAPSIQYEMPRAYEPGKVEQKWYQFWLEKGYFKSKIDPEKKPFVIIMPPPNVTGELHIGHALTATLEDIMTRWHRMKGEPTLWLPGVDHAGIAAQVVVEQLLAEEGLDRHR</sequence>
<dbReference type="GO" id="GO:0004832">
    <property type="term" value="F:valine-tRNA ligase activity"/>
    <property type="evidence" value="ECO:0007669"/>
    <property type="project" value="UniProtKB-EC"/>
</dbReference>
<evidence type="ECO:0000256" key="2">
    <source>
        <dbReference type="ARBA" id="ARBA00022598"/>
    </source>
</evidence>
<dbReference type="PROSITE" id="PS00178">
    <property type="entry name" value="AA_TRNA_LIGASE_I"/>
    <property type="match status" value="1"/>
</dbReference>